<accession>F8IL06</accession>
<organism evidence="1 2">
    <name type="scientific">Alicyclobacillus acidocaldarius (strain Tc-4-1)</name>
    <name type="common">Bacillus acidocaldarius</name>
    <dbReference type="NCBI Taxonomy" id="1048834"/>
    <lineage>
        <taxon>Bacteria</taxon>
        <taxon>Bacillati</taxon>
        <taxon>Bacillota</taxon>
        <taxon>Bacilli</taxon>
        <taxon>Bacillales</taxon>
        <taxon>Alicyclobacillaceae</taxon>
        <taxon>Alicyclobacillus</taxon>
    </lineage>
</organism>
<dbReference type="AlphaFoldDB" id="F8IL06"/>
<evidence type="ECO:0000313" key="2">
    <source>
        <dbReference type="Proteomes" id="UP000000292"/>
    </source>
</evidence>
<reference evidence="1 2" key="1">
    <citation type="journal article" date="2011" name="J. Bacteriol.">
        <title>Complete Genome Sequence of Alicyclobacillus acidocaldarius Strain Tc-4-1.</title>
        <authorList>
            <person name="Chen Y."/>
            <person name="He Y."/>
            <person name="Zhang B."/>
            <person name="Yang J."/>
            <person name="Li W."/>
            <person name="Dong Z."/>
            <person name="Hu S."/>
        </authorList>
    </citation>
    <scope>NUCLEOTIDE SEQUENCE [LARGE SCALE GENOMIC DNA]</scope>
    <source>
        <strain evidence="1 2">Tc-4-1</strain>
    </source>
</reference>
<dbReference type="InterPro" id="IPR052534">
    <property type="entry name" value="Extracell_DNA_Util/SecSys_Comp"/>
</dbReference>
<dbReference type="Pfam" id="PF05137">
    <property type="entry name" value="PilN"/>
    <property type="match status" value="1"/>
</dbReference>
<dbReference type="Proteomes" id="UP000000292">
    <property type="component" value="Chromosome"/>
</dbReference>
<dbReference type="InterPro" id="IPR007813">
    <property type="entry name" value="PilN"/>
</dbReference>
<dbReference type="HOGENOM" id="CLU_1358083_0_0_9"/>
<evidence type="ECO:0000313" key="1">
    <source>
        <dbReference type="EMBL" id="AEJ42386.1"/>
    </source>
</evidence>
<dbReference type="STRING" id="1048834.TC41_0420"/>
<dbReference type="PANTHER" id="PTHR40278:SF1">
    <property type="entry name" value="DNA UTILIZATION PROTEIN HOFN"/>
    <property type="match status" value="1"/>
</dbReference>
<dbReference type="EMBL" id="CP002902">
    <property type="protein sequence ID" value="AEJ42386.1"/>
    <property type="molecule type" value="Genomic_DNA"/>
</dbReference>
<dbReference type="KEGG" id="aad:TC41_0420"/>
<proteinExistence type="predicted"/>
<dbReference type="PANTHER" id="PTHR40278">
    <property type="entry name" value="DNA UTILIZATION PROTEIN HOFN"/>
    <property type="match status" value="1"/>
</dbReference>
<name>F8IL06_ALIAT</name>
<dbReference type="eggNOG" id="COG3166">
    <property type="taxonomic scope" value="Bacteria"/>
</dbReference>
<reference evidence="2" key="2">
    <citation type="submission" date="2011-06" db="EMBL/GenBank/DDBJ databases">
        <title>The complete genome sequence of Alicyclobacillus acidocaldarius sp. Tc-4-1.</title>
        <authorList>
            <person name="Chen Y."/>
            <person name="He Y."/>
            <person name="Dong Z."/>
            <person name="Hu S."/>
        </authorList>
    </citation>
    <scope>NUCLEOTIDE SEQUENCE [LARGE SCALE GENOMIC DNA]</scope>
    <source>
        <strain evidence="2">Tc-4-1</strain>
    </source>
</reference>
<gene>
    <name evidence="1" type="ordered locus">TC41_0420</name>
</gene>
<sequence>MDINLMPKPVSRSVRMRTPVRGRWPWMVIGSGVAVVCIAAIVVSHLAVARSAASLNQLQQQVQLLQAQTKSVSTSQSAQEETAARQIVQSSVRYDVILKDLAHDLSPSTTVDSMQQAGTTLTLAGRTNSVASVAAFEAAVSREPFTLSAFFTAAALQGSGSNVPGSSQMALGHAIVAGASGSSNYRYDYTLTVVLKSGGGAP</sequence>
<dbReference type="OrthoDB" id="2376221at2"/>
<dbReference type="RefSeq" id="WP_014463296.1">
    <property type="nucleotide sequence ID" value="NC_017167.1"/>
</dbReference>
<dbReference type="PATRIC" id="fig|1048834.4.peg.390"/>
<protein>
    <submittedName>
        <fullName evidence="1">Fimbrial assembly family protein</fullName>
    </submittedName>
</protein>